<name>A0A0G0Q1D1_9BACT</name>
<protein>
    <submittedName>
        <fullName evidence="1">HAD-superfamily hydrolase, subfamily IA, variant 3</fullName>
    </submittedName>
</protein>
<dbReference type="Gene3D" id="3.40.50.1000">
    <property type="entry name" value="HAD superfamily/HAD-like"/>
    <property type="match status" value="1"/>
</dbReference>
<dbReference type="InterPro" id="IPR023214">
    <property type="entry name" value="HAD_sf"/>
</dbReference>
<gene>
    <name evidence="1" type="ORF">UT63_C0009G0003</name>
</gene>
<dbReference type="Proteomes" id="UP000034539">
    <property type="component" value="Unassembled WGS sequence"/>
</dbReference>
<proteinExistence type="predicted"/>
<dbReference type="GO" id="GO:0016787">
    <property type="term" value="F:hydrolase activity"/>
    <property type="evidence" value="ECO:0007669"/>
    <property type="project" value="UniProtKB-KW"/>
</dbReference>
<dbReference type="AlphaFoldDB" id="A0A0G0Q1D1"/>
<dbReference type="NCBIfam" id="TIGR01509">
    <property type="entry name" value="HAD-SF-IA-v3"/>
    <property type="match status" value="1"/>
</dbReference>
<dbReference type="PANTHER" id="PTHR43611">
    <property type="entry name" value="ALPHA-D-GLUCOSE 1-PHOSPHATE PHOSPHATASE"/>
    <property type="match status" value="1"/>
</dbReference>
<comment type="caution">
    <text evidence="1">The sequence shown here is derived from an EMBL/GenBank/DDBJ whole genome shotgun (WGS) entry which is preliminary data.</text>
</comment>
<accession>A0A0G0Q1D1</accession>
<dbReference type="SUPFAM" id="SSF56784">
    <property type="entry name" value="HAD-like"/>
    <property type="match status" value="1"/>
</dbReference>
<dbReference type="PANTHER" id="PTHR43611:SF3">
    <property type="entry name" value="FLAVIN MONONUCLEOTIDE HYDROLASE 1, CHLOROPLATIC"/>
    <property type="match status" value="1"/>
</dbReference>
<dbReference type="Gene3D" id="1.10.150.240">
    <property type="entry name" value="Putative phosphatase, domain 2"/>
    <property type="match status" value="1"/>
</dbReference>
<sequence>MIIADLFSLDADEVKKIWSKNKQGLMSGKETTKDFIERLRKELNFPRRTEELLSDWLENYKVKARGVDWELMDFIEKLNRKYKVYLLTDTLDIHDNYNKTRNIYSKFHKVFKSYEGGFVKPDKAAFLNFFKKANVRPEECVFVDDLEKNIITAREVGIEGIVYKNTKQMKNELEERIIDMV</sequence>
<dbReference type="InterPro" id="IPR036412">
    <property type="entry name" value="HAD-like_sf"/>
</dbReference>
<evidence type="ECO:0000313" key="2">
    <source>
        <dbReference type="Proteomes" id="UP000034539"/>
    </source>
</evidence>
<dbReference type="InterPro" id="IPR006439">
    <property type="entry name" value="HAD-SF_hydro_IA"/>
</dbReference>
<evidence type="ECO:0000313" key="1">
    <source>
        <dbReference type="EMBL" id="KKR33973.1"/>
    </source>
</evidence>
<dbReference type="InterPro" id="IPR023198">
    <property type="entry name" value="PGP-like_dom2"/>
</dbReference>
<organism evidence="1 2">
    <name type="scientific">Candidatus Gottesmanbacteria bacterium GW2011_GWC2_39_8</name>
    <dbReference type="NCBI Taxonomy" id="1618450"/>
    <lineage>
        <taxon>Bacteria</taxon>
        <taxon>Candidatus Gottesmaniibacteriota</taxon>
    </lineage>
</organism>
<keyword evidence="1" id="KW-0378">Hydrolase</keyword>
<dbReference type="EMBL" id="LBXN01000009">
    <property type="protein sequence ID" value="KKR33973.1"/>
    <property type="molecule type" value="Genomic_DNA"/>
</dbReference>
<dbReference type="Pfam" id="PF00702">
    <property type="entry name" value="Hydrolase"/>
    <property type="match status" value="1"/>
</dbReference>
<reference evidence="1 2" key="1">
    <citation type="journal article" date="2015" name="Nature">
        <title>rRNA introns, odd ribosomes, and small enigmatic genomes across a large radiation of phyla.</title>
        <authorList>
            <person name="Brown C.T."/>
            <person name="Hug L.A."/>
            <person name="Thomas B.C."/>
            <person name="Sharon I."/>
            <person name="Castelle C.J."/>
            <person name="Singh A."/>
            <person name="Wilkins M.J."/>
            <person name="Williams K.H."/>
            <person name="Banfield J.F."/>
        </authorList>
    </citation>
    <scope>NUCLEOTIDE SEQUENCE [LARGE SCALE GENOMIC DNA]</scope>
</reference>